<keyword evidence="3 4" id="KW-0408">Iron</keyword>
<keyword evidence="8" id="KW-1185">Reference proteome</keyword>
<organism evidence="7 8">
    <name type="scientific">Silvanigrella paludirubra</name>
    <dbReference type="NCBI Taxonomy" id="2499159"/>
    <lineage>
        <taxon>Bacteria</taxon>
        <taxon>Pseudomonadati</taxon>
        <taxon>Bdellovibrionota</taxon>
        <taxon>Oligoflexia</taxon>
        <taxon>Silvanigrellales</taxon>
        <taxon>Silvanigrellaceae</taxon>
        <taxon>Silvanigrella</taxon>
    </lineage>
</organism>
<gene>
    <name evidence="7" type="ORF">GCL60_05035</name>
</gene>
<accession>A0A6N6VXY4</accession>
<name>A0A6N6VXY4_9BACT</name>
<sequence length="160" mass="17175">MKAPARILIVSTLITLFVVFIVLYRYDLLKFNKGSNETIAENAAAPVVMESEVANAAPPKGPSAEQLANGKKLYEQATCTLCHGPTGKADNPTGQAMKATNLTTGQFKHNKNNLPAVKYIAKVIEEGVAGTGMASFKTQVPNEKDRLDLAEYVHSLAGKK</sequence>
<dbReference type="PROSITE" id="PS51007">
    <property type="entry name" value="CYTC"/>
    <property type="match status" value="1"/>
</dbReference>
<dbReference type="GO" id="GO:0046872">
    <property type="term" value="F:metal ion binding"/>
    <property type="evidence" value="ECO:0007669"/>
    <property type="project" value="UniProtKB-KW"/>
</dbReference>
<dbReference type="InterPro" id="IPR036909">
    <property type="entry name" value="Cyt_c-like_dom_sf"/>
</dbReference>
<dbReference type="EMBL" id="WFLM01000002">
    <property type="protein sequence ID" value="KAB8039626.1"/>
    <property type="molecule type" value="Genomic_DNA"/>
</dbReference>
<evidence type="ECO:0000256" key="3">
    <source>
        <dbReference type="ARBA" id="ARBA00023004"/>
    </source>
</evidence>
<feature type="transmembrane region" description="Helical" evidence="5">
    <location>
        <begin position="7"/>
        <end position="26"/>
    </location>
</feature>
<keyword evidence="1 4" id="KW-0349">Heme</keyword>
<evidence type="ECO:0000256" key="4">
    <source>
        <dbReference type="PROSITE-ProRule" id="PRU00433"/>
    </source>
</evidence>
<reference evidence="7 8" key="1">
    <citation type="submission" date="2019-10" db="EMBL/GenBank/DDBJ databases">
        <title>New species of Slilvanegrellaceae.</title>
        <authorList>
            <person name="Pitt A."/>
            <person name="Hahn M.W."/>
        </authorList>
    </citation>
    <scope>NUCLEOTIDE SEQUENCE [LARGE SCALE GENOMIC DNA]</scope>
    <source>
        <strain evidence="7 8">SP-Ram-0.45-NSY-1</strain>
    </source>
</reference>
<dbReference type="AlphaFoldDB" id="A0A6N6VXY4"/>
<evidence type="ECO:0000256" key="2">
    <source>
        <dbReference type="ARBA" id="ARBA00022723"/>
    </source>
</evidence>
<dbReference type="Gene3D" id="1.10.760.10">
    <property type="entry name" value="Cytochrome c-like domain"/>
    <property type="match status" value="1"/>
</dbReference>
<dbReference type="GO" id="GO:0009055">
    <property type="term" value="F:electron transfer activity"/>
    <property type="evidence" value="ECO:0007669"/>
    <property type="project" value="InterPro"/>
</dbReference>
<evidence type="ECO:0000313" key="7">
    <source>
        <dbReference type="EMBL" id="KAB8039626.1"/>
    </source>
</evidence>
<keyword evidence="2 4" id="KW-0479">Metal-binding</keyword>
<dbReference type="OrthoDB" id="9808312at2"/>
<evidence type="ECO:0000256" key="5">
    <source>
        <dbReference type="SAM" id="Phobius"/>
    </source>
</evidence>
<dbReference type="InterPro" id="IPR009056">
    <property type="entry name" value="Cyt_c-like_dom"/>
</dbReference>
<comment type="caution">
    <text evidence="7">The sequence shown here is derived from an EMBL/GenBank/DDBJ whole genome shotgun (WGS) entry which is preliminary data.</text>
</comment>
<dbReference type="RefSeq" id="WP_153418949.1">
    <property type="nucleotide sequence ID" value="NZ_WFLM01000002.1"/>
</dbReference>
<evidence type="ECO:0000259" key="6">
    <source>
        <dbReference type="PROSITE" id="PS51007"/>
    </source>
</evidence>
<protein>
    <submittedName>
        <fullName evidence="7">C-type cytochrome</fullName>
    </submittedName>
</protein>
<dbReference type="Proteomes" id="UP000437748">
    <property type="component" value="Unassembled WGS sequence"/>
</dbReference>
<keyword evidence="5" id="KW-0472">Membrane</keyword>
<dbReference type="Pfam" id="PF00034">
    <property type="entry name" value="Cytochrom_C"/>
    <property type="match status" value="1"/>
</dbReference>
<dbReference type="SUPFAM" id="SSF46626">
    <property type="entry name" value="Cytochrome c"/>
    <property type="match status" value="1"/>
</dbReference>
<dbReference type="GO" id="GO:0020037">
    <property type="term" value="F:heme binding"/>
    <property type="evidence" value="ECO:0007669"/>
    <property type="project" value="InterPro"/>
</dbReference>
<evidence type="ECO:0000256" key="1">
    <source>
        <dbReference type="ARBA" id="ARBA00022617"/>
    </source>
</evidence>
<proteinExistence type="predicted"/>
<feature type="domain" description="Cytochrome c" evidence="6">
    <location>
        <begin position="65"/>
        <end position="157"/>
    </location>
</feature>
<keyword evidence="5" id="KW-1133">Transmembrane helix</keyword>
<evidence type="ECO:0000313" key="8">
    <source>
        <dbReference type="Proteomes" id="UP000437748"/>
    </source>
</evidence>
<keyword evidence="5" id="KW-0812">Transmembrane</keyword>